<dbReference type="AlphaFoldDB" id="A0A0D2ASJ7"/>
<evidence type="ECO:0000313" key="2">
    <source>
        <dbReference type="EMBL" id="KIW09688.1"/>
    </source>
</evidence>
<dbReference type="RefSeq" id="XP_016229904.1">
    <property type="nucleotide sequence ID" value="XM_016386382.1"/>
</dbReference>
<evidence type="ECO:0000256" key="1">
    <source>
        <dbReference type="SAM" id="MobiDB-lite"/>
    </source>
</evidence>
<accession>A0A0D2ASJ7</accession>
<dbReference type="GeneID" id="27339158"/>
<dbReference type="EMBL" id="KN847505">
    <property type="protein sequence ID" value="KIW09688.1"/>
    <property type="molecule type" value="Genomic_DNA"/>
</dbReference>
<name>A0A0D2ASJ7_9EURO</name>
<dbReference type="Proteomes" id="UP000053328">
    <property type="component" value="Unassembled WGS sequence"/>
</dbReference>
<feature type="region of interest" description="Disordered" evidence="1">
    <location>
        <begin position="99"/>
        <end position="136"/>
    </location>
</feature>
<keyword evidence="3" id="KW-1185">Reference proteome</keyword>
<organism evidence="2 3">
    <name type="scientific">Exophiala spinifera</name>
    <dbReference type="NCBI Taxonomy" id="91928"/>
    <lineage>
        <taxon>Eukaryota</taxon>
        <taxon>Fungi</taxon>
        <taxon>Dikarya</taxon>
        <taxon>Ascomycota</taxon>
        <taxon>Pezizomycotina</taxon>
        <taxon>Eurotiomycetes</taxon>
        <taxon>Chaetothyriomycetidae</taxon>
        <taxon>Chaetothyriales</taxon>
        <taxon>Herpotrichiellaceae</taxon>
        <taxon>Exophiala</taxon>
    </lineage>
</organism>
<proteinExistence type="predicted"/>
<sequence>MPASAAVTIPIAVAFRQPPLSVILAPGTWLPHTNSSGCYYLNTQPCLCGSSGYSGLDPRPPQDFVPTMANDPIPFCQQYMSWSDQSTSDFALWADSTQKAHEKDVSTRSSRIDDDASKLQEHQAPEHDDGLMNWQV</sequence>
<evidence type="ECO:0000313" key="3">
    <source>
        <dbReference type="Proteomes" id="UP000053328"/>
    </source>
</evidence>
<reference evidence="2 3" key="1">
    <citation type="submission" date="2015-01" db="EMBL/GenBank/DDBJ databases">
        <title>The Genome Sequence of Exophiala spinifera CBS89968.</title>
        <authorList>
            <consortium name="The Broad Institute Genomics Platform"/>
            <person name="Cuomo C."/>
            <person name="de Hoog S."/>
            <person name="Gorbushina A."/>
            <person name="Stielow B."/>
            <person name="Teixiera M."/>
            <person name="Abouelleil A."/>
            <person name="Chapman S.B."/>
            <person name="Priest M."/>
            <person name="Young S.K."/>
            <person name="Wortman J."/>
            <person name="Nusbaum C."/>
            <person name="Birren B."/>
        </authorList>
    </citation>
    <scope>NUCLEOTIDE SEQUENCE [LARGE SCALE GENOMIC DNA]</scope>
    <source>
        <strain evidence="2 3">CBS 89968</strain>
    </source>
</reference>
<gene>
    <name evidence="2" type="ORF">PV08_12075</name>
</gene>
<feature type="compositionally biased region" description="Basic and acidic residues" evidence="1">
    <location>
        <begin position="99"/>
        <end position="130"/>
    </location>
</feature>
<dbReference type="HOGENOM" id="CLU_1875460_0_0_1"/>
<protein>
    <submittedName>
        <fullName evidence="2">Uncharacterized protein</fullName>
    </submittedName>
</protein>
<dbReference type="VEuPathDB" id="FungiDB:PV08_12075"/>